<dbReference type="EMBL" id="CDMY01000938">
    <property type="protein sequence ID" value="CEM37416.1"/>
    <property type="molecule type" value="Genomic_DNA"/>
</dbReference>
<evidence type="ECO:0000313" key="3">
    <source>
        <dbReference type="Proteomes" id="UP000041254"/>
    </source>
</evidence>
<dbReference type="Proteomes" id="UP000041254">
    <property type="component" value="Unassembled WGS sequence"/>
</dbReference>
<gene>
    <name evidence="2" type="ORF">Vbra_19253</name>
</gene>
<feature type="region of interest" description="Disordered" evidence="1">
    <location>
        <begin position="1"/>
        <end position="24"/>
    </location>
</feature>
<feature type="compositionally biased region" description="Basic and acidic residues" evidence="1">
    <location>
        <begin position="457"/>
        <end position="471"/>
    </location>
</feature>
<feature type="region of interest" description="Disordered" evidence="1">
    <location>
        <begin position="347"/>
        <end position="483"/>
    </location>
</feature>
<proteinExistence type="predicted"/>
<feature type="compositionally biased region" description="Pro residues" evidence="1">
    <location>
        <begin position="374"/>
        <end position="391"/>
    </location>
</feature>
<reference evidence="2 3" key="1">
    <citation type="submission" date="2014-11" db="EMBL/GenBank/DDBJ databases">
        <authorList>
            <person name="Zhu J."/>
            <person name="Qi W."/>
            <person name="Song R."/>
        </authorList>
    </citation>
    <scope>NUCLEOTIDE SEQUENCE [LARGE SCALE GENOMIC DNA]</scope>
</reference>
<name>A0A0G4H1E8_VITBC</name>
<accession>A0A0G4H1E8</accession>
<feature type="compositionally biased region" description="Polar residues" evidence="1">
    <location>
        <begin position="400"/>
        <end position="418"/>
    </location>
</feature>
<dbReference type="VEuPathDB" id="CryptoDB:Vbra_19253"/>
<dbReference type="AlphaFoldDB" id="A0A0G4H1E8"/>
<sequence length="509" mass="56005">MASLCHGNGHTDGVESSPSSLPSPQQYAALQDLQEEIKRVFGVGSPQMAVFAKAVAVMPAGKAERVSASSDGSLYYGYEDTDSEASFGNVIKEETKQRTETPAALHCDGKPSTALNSCTSLQNEPPSFAPSPSLPKPDTHLPDFTTISHEQALDAILNAIRPMPHPPLHEEAEIKVVADKGTQCSRGETDERRLLYLALRRLDECERRGEGIGRALKAEKRHKEEALMKLHCLTDVHADKLREMSIMERELRSVKSALSAHEGLVREEDSRRRSLLTKFLHPSNPRRLDKKGCMIALERLERGLTSQPRLLAETTHIRYHLQSFWCAYESLIDQNATLTSLLQSAPLKLSSSSPCPTPPPPQPLSSSKSRTLSPAPPPISHTPQFPVSPSPERPRQSPPHNNSRNKSPYVTKGNTAVTQQQQQQQQHTKGSNGCISRYGARERERPRTPVRSRTPPKGREREREGQREVKRGAAAAGGGEGGVMSRSAYADVLRKLASHPGLWRARGGS</sequence>
<protein>
    <submittedName>
        <fullName evidence="2">Uncharacterized protein</fullName>
    </submittedName>
</protein>
<keyword evidence="3" id="KW-1185">Reference proteome</keyword>
<dbReference type="InParanoid" id="A0A0G4H1E8"/>
<evidence type="ECO:0000256" key="1">
    <source>
        <dbReference type="SAM" id="MobiDB-lite"/>
    </source>
</evidence>
<feature type="compositionally biased region" description="Polar residues" evidence="1">
    <location>
        <begin position="113"/>
        <end position="125"/>
    </location>
</feature>
<evidence type="ECO:0000313" key="2">
    <source>
        <dbReference type="EMBL" id="CEM37416.1"/>
    </source>
</evidence>
<feature type="region of interest" description="Disordered" evidence="1">
    <location>
        <begin position="108"/>
        <end position="133"/>
    </location>
</feature>
<organism evidence="2 3">
    <name type="scientific">Vitrella brassicaformis (strain CCMP3155)</name>
    <dbReference type="NCBI Taxonomy" id="1169540"/>
    <lineage>
        <taxon>Eukaryota</taxon>
        <taxon>Sar</taxon>
        <taxon>Alveolata</taxon>
        <taxon>Colpodellida</taxon>
        <taxon>Vitrellaceae</taxon>
        <taxon>Vitrella</taxon>
    </lineage>
</organism>